<sequence length="54" mass="5928">MQKLNLEKFTDNKLENLNAISGGGVQCEKTTYTNESAGCSGKDIRSCDGTYTEY</sequence>
<dbReference type="RefSeq" id="WP_159459542.1">
    <property type="nucleotide sequence ID" value="NZ_OZ038524.1"/>
</dbReference>
<gene>
    <name evidence="1" type="ORF">TD3509T_1892</name>
</gene>
<dbReference type="Proteomes" id="UP001497514">
    <property type="component" value="Chromosome"/>
</dbReference>
<name>A0ABP1ELV1_9FLAO</name>
<proteinExistence type="predicted"/>
<dbReference type="EMBL" id="OZ038524">
    <property type="protein sequence ID" value="CAL2085474.1"/>
    <property type="molecule type" value="Genomic_DNA"/>
</dbReference>
<evidence type="ECO:0000313" key="2">
    <source>
        <dbReference type="Proteomes" id="UP001497514"/>
    </source>
</evidence>
<organism evidence="1 2">
    <name type="scientific">Tenacibaculum dicentrarchi</name>
    <dbReference type="NCBI Taxonomy" id="669041"/>
    <lineage>
        <taxon>Bacteria</taxon>
        <taxon>Pseudomonadati</taxon>
        <taxon>Bacteroidota</taxon>
        <taxon>Flavobacteriia</taxon>
        <taxon>Flavobacteriales</taxon>
        <taxon>Flavobacteriaceae</taxon>
        <taxon>Tenacibaculum</taxon>
    </lineage>
</organism>
<accession>A0ABP1ELV1</accession>
<keyword evidence="2" id="KW-1185">Reference proteome</keyword>
<reference evidence="1 2" key="1">
    <citation type="submission" date="2024-05" db="EMBL/GenBank/DDBJ databases">
        <authorList>
            <person name="Duchaud E."/>
        </authorList>
    </citation>
    <scope>NUCLEOTIDE SEQUENCE [LARGE SCALE GENOMIC DNA]</scope>
    <source>
        <strain evidence="1">Ena-SAMPLE-TAB-13-05-2024-13:56:06:370-140309</strain>
    </source>
</reference>
<evidence type="ECO:0000313" key="1">
    <source>
        <dbReference type="EMBL" id="CAL2085474.1"/>
    </source>
</evidence>
<protein>
    <submittedName>
        <fullName evidence="1">Uncharacterized protein</fullName>
    </submittedName>
</protein>